<dbReference type="Proteomes" id="UP001430953">
    <property type="component" value="Unassembled WGS sequence"/>
</dbReference>
<evidence type="ECO:0000313" key="2">
    <source>
        <dbReference type="Proteomes" id="UP001430953"/>
    </source>
</evidence>
<evidence type="ECO:0000313" key="1">
    <source>
        <dbReference type="EMBL" id="KAL0129745.1"/>
    </source>
</evidence>
<gene>
    <name evidence="1" type="ORF">PUN28_001775</name>
</gene>
<keyword evidence="2" id="KW-1185">Reference proteome</keyword>
<organism evidence="1 2">
    <name type="scientific">Cardiocondyla obscurior</name>
    <dbReference type="NCBI Taxonomy" id="286306"/>
    <lineage>
        <taxon>Eukaryota</taxon>
        <taxon>Metazoa</taxon>
        <taxon>Ecdysozoa</taxon>
        <taxon>Arthropoda</taxon>
        <taxon>Hexapoda</taxon>
        <taxon>Insecta</taxon>
        <taxon>Pterygota</taxon>
        <taxon>Neoptera</taxon>
        <taxon>Endopterygota</taxon>
        <taxon>Hymenoptera</taxon>
        <taxon>Apocrita</taxon>
        <taxon>Aculeata</taxon>
        <taxon>Formicoidea</taxon>
        <taxon>Formicidae</taxon>
        <taxon>Myrmicinae</taxon>
        <taxon>Cardiocondyla</taxon>
    </lineage>
</organism>
<reference evidence="1 2" key="1">
    <citation type="submission" date="2023-03" db="EMBL/GenBank/DDBJ databases">
        <title>High recombination rates correlate with genetic variation in Cardiocondyla obscurior ants.</title>
        <authorList>
            <person name="Errbii M."/>
        </authorList>
    </citation>
    <scope>NUCLEOTIDE SEQUENCE [LARGE SCALE GENOMIC DNA]</scope>
    <source>
        <strain evidence="1">Alpha-2009</strain>
        <tissue evidence="1">Whole body</tissue>
    </source>
</reference>
<sequence length="196" mass="23032">MKRKKRSGRIRRCILHVAVIWVKDTLITWDVLIHTGNVACRGREDEKRSNTIREGKGGSEGGRIYARNGGDCWVARAVSRSRSVTPIFIRYIIYVDPLKKYFLYYKLQFRYFKINSNNAREEITNDGKIIRIAFPLKVIPQLCFFQLNSCYSLVILHNICYNLTFYFNFCSIPFYFLLDNTIKLKIILALLQLLFP</sequence>
<name>A0AAW2GR55_9HYME</name>
<comment type="caution">
    <text evidence="1">The sequence shown here is derived from an EMBL/GenBank/DDBJ whole genome shotgun (WGS) entry which is preliminary data.</text>
</comment>
<dbReference type="AlphaFoldDB" id="A0AAW2GR55"/>
<protein>
    <submittedName>
        <fullName evidence="1">Uncharacterized protein</fullName>
    </submittedName>
</protein>
<accession>A0AAW2GR55</accession>
<proteinExistence type="predicted"/>
<dbReference type="EMBL" id="JADYXP020000002">
    <property type="protein sequence ID" value="KAL0129745.1"/>
    <property type="molecule type" value="Genomic_DNA"/>
</dbReference>